<dbReference type="AlphaFoldDB" id="A0A840MMZ0"/>
<dbReference type="Proteomes" id="UP000575898">
    <property type="component" value="Unassembled WGS sequence"/>
</dbReference>
<keyword evidence="3" id="KW-1185">Reference proteome</keyword>
<proteinExistence type="predicted"/>
<feature type="transmembrane region" description="Helical" evidence="1">
    <location>
        <begin position="226"/>
        <end position="244"/>
    </location>
</feature>
<keyword evidence="1" id="KW-0812">Transmembrane</keyword>
<keyword evidence="1" id="KW-0472">Membrane</keyword>
<sequence>MFNSKPIMRSATIKQLCIDLLIAEIGNLPRDTDARVLEDCEAFTHAVHDKQDLRWRQIFQMEQNLLSALTLDQLELRAQMLSGLGVNQLAIPARPSFSAEVTPAQREQVMAGYKVKLLAWSREMTRERQWRLSKSLMQQRWIRAVRISLGARLACSLSVLLTLGTIVQHAWGCVGTVMTCWVVALGMVGAYASVLRRAQQGKLAADATSPLHIGEMAELAYARDSVFTSVVLGGIFSLIGMLFLNSGLLNTLLGQKVIDSLLPCIDLLSCSGLPDGQSTAACKGGNQLARLGVWSFLFGFTETLVPDVLDKLSGQLKTKLAK</sequence>
<comment type="caution">
    <text evidence="2">The sequence shown here is derived from an EMBL/GenBank/DDBJ whole genome shotgun (WGS) entry which is preliminary data.</text>
</comment>
<name>A0A840MMZ0_9PROT</name>
<protein>
    <recommendedName>
        <fullName evidence="4">Transmembrane protein</fullName>
    </recommendedName>
</protein>
<gene>
    <name evidence="2" type="ORF">HNQ59_003316</name>
</gene>
<evidence type="ECO:0008006" key="4">
    <source>
        <dbReference type="Google" id="ProtNLM"/>
    </source>
</evidence>
<reference evidence="2 3" key="1">
    <citation type="submission" date="2020-08" db="EMBL/GenBank/DDBJ databases">
        <title>Genomic Encyclopedia of Type Strains, Phase IV (KMG-IV): sequencing the most valuable type-strain genomes for metagenomic binning, comparative biology and taxonomic classification.</title>
        <authorList>
            <person name="Goeker M."/>
        </authorList>
    </citation>
    <scope>NUCLEOTIDE SEQUENCE [LARGE SCALE GENOMIC DNA]</scope>
    <source>
        <strain evidence="2 3">DSM 27165</strain>
    </source>
</reference>
<keyword evidence="1" id="KW-1133">Transmembrane helix</keyword>
<dbReference type="EMBL" id="JACHHY010000023">
    <property type="protein sequence ID" value="MBB5020008.1"/>
    <property type="molecule type" value="Genomic_DNA"/>
</dbReference>
<feature type="transmembrane region" description="Helical" evidence="1">
    <location>
        <begin position="169"/>
        <end position="192"/>
    </location>
</feature>
<evidence type="ECO:0000313" key="2">
    <source>
        <dbReference type="EMBL" id="MBB5020008.1"/>
    </source>
</evidence>
<organism evidence="2 3">
    <name type="scientific">Chitinivorax tropicus</name>
    <dbReference type="NCBI Taxonomy" id="714531"/>
    <lineage>
        <taxon>Bacteria</taxon>
        <taxon>Pseudomonadati</taxon>
        <taxon>Pseudomonadota</taxon>
        <taxon>Betaproteobacteria</taxon>
        <taxon>Chitinivorax</taxon>
    </lineage>
</organism>
<feature type="transmembrane region" description="Helical" evidence="1">
    <location>
        <begin position="144"/>
        <end position="163"/>
    </location>
</feature>
<accession>A0A840MMZ0</accession>
<evidence type="ECO:0000313" key="3">
    <source>
        <dbReference type="Proteomes" id="UP000575898"/>
    </source>
</evidence>
<evidence type="ECO:0000256" key="1">
    <source>
        <dbReference type="SAM" id="Phobius"/>
    </source>
</evidence>